<dbReference type="Pfam" id="PF00549">
    <property type="entry name" value="Ligase_CoA"/>
    <property type="match status" value="1"/>
</dbReference>
<feature type="domain" description="ATP-citrate synthase/succinyl-CoA ligase C-terminal" evidence="6">
    <location>
        <begin position="529"/>
        <end position="654"/>
    </location>
</feature>
<comment type="subcellular location">
    <subcellularLocation>
        <location evidence="1">Cytoplasm</location>
    </subcellularLocation>
</comment>
<dbReference type="OrthoDB" id="10059150at2759"/>
<keyword evidence="4" id="KW-0444">Lipid biosynthesis</keyword>
<evidence type="ECO:0000259" key="7">
    <source>
        <dbReference type="Pfam" id="PF16114"/>
    </source>
</evidence>
<keyword evidence="3" id="KW-0963">Cytoplasm</keyword>
<keyword evidence="9" id="KW-1185">Reference proteome</keyword>
<dbReference type="STRING" id="307972.A0A2G8KZQ4"/>
<dbReference type="GO" id="GO:0003878">
    <property type="term" value="F:ATP citrate synthase activity"/>
    <property type="evidence" value="ECO:0007669"/>
    <property type="project" value="UniProtKB-EC"/>
</dbReference>
<dbReference type="Pfam" id="PF16114">
    <property type="entry name" value="Citrate_bind"/>
    <property type="match status" value="1"/>
</dbReference>
<evidence type="ECO:0000259" key="6">
    <source>
        <dbReference type="Pfam" id="PF00549"/>
    </source>
</evidence>
<dbReference type="PANTHER" id="PTHR23118">
    <property type="entry name" value="ATP-CITRATE SYNTHASE"/>
    <property type="match status" value="1"/>
</dbReference>
<evidence type="ECO:0000256" key="4">
    <source>
        <dbReference type="ARBA" id="ARBA00022516"/>
    </source>
</evidence>
<dbReference type="SUPFAM" id="SSF51735">
    <property type="entry name" value="NAD(P)-binding Rossmann-fold domains"/>
    <property type="match status" value="1"/>
</dbReference>
<dbReference type="InterPro" id="IPR005811">
    <property type="entry name" value="SUCC_ACL_C"/>
</dbReference>
<dbReference type="Gene3D" id="3.30.470.110">
    <property type="match status" value="1"/>
</dbReference>
<dbReference type="SUPFAM" id="SSF52210">
    <property type="entry name" value="Succinyl-CoA synthetase domains"/>
    <property type="match status" value="1"/>
</dbReference>
<sequence>MLLDNCNSARRFLSCCMHIDSLYKHLQQFLLEPFFEHEEKEERYLAIYTELEHDVILFHNEGGVNIGDIDEKGSLVRIPLNRTVKEEEIQHALLLGVPKRQKSCEGESSRFRSCCQLRLKRPAALPSKVGRRCCLDQEAWEGPMEQEKTISDIDRVSIANLKLTLLNKKGRIWTAISGGGISLLLGDTMKEWDLDELACYSQFSGPVPAPEIYEFFKAILELMLQEKSENGKVLFTGSQALDVVTMIKLKKMQGRVLDEYKERLREANISIIIRSTVGVVSSKNDKVPDELFNFGIPIYIFGGDVPVKELVHFALRQKTVPLNVPLICRTMDIPSNSGRVSLPKLNSPEELLFTRETMIVAVGMIPPAIQGILDYDFICQKKRHMIAAIVRPGCKHQEEQYSWGSGKVSIPVFHDVDRALDSHPEASVVANAAPGPYAYKVAWMALQKPQVRAMILMVGEIPIQQIRELILLARQKNVMIIGPTVPKHRLQVNVLKPGVFRCNLLGDIGGPMLDVVDLKLYRPGSVVMLSKSGGLSTELCVAIARNSDGLYLCLSLGGGRFTGSGFMDHIKYLHDNPAVSMFLLIGEVGGQDEYEVCDAIRNGSITKPVIAYCIGASVSHFQDQPAFFGHTGGGIDLEKEDASVKNQALKDAGALVPDCFDGIADKIGYELSSLKTRPTPRAAI</sequence>
<dbReference type="EC" id="2.3.3.8" evidence="2"/>
<comment type="caution">
    <text evidence="8">The sequence shown here is derived from an EMBL/GenBank/DDBJ whole genome shotgun (WGS) entry which is preliminary data.</text>
</comment>
<evidence type="ECO:0000256" key="2">
    <source>
        <dbReference type="ARBA" id="ARBA00012639"/>
    </source>
</evidence>
<evidence type="ECO:0000256" key="3">
    <source>
        <dbReference type="ARBA" id="ARBA00022490"/>
    </source>
</evidence>
<gene>
    <name evidence="8" type="ORF">BSL78_09713</name>
</gene>
<proteinExistence type="predicted"/>
<dbReference type="Gene3D" id="3.40.50.720">
    <property type="entry name" value="NAD(P)-binding Rossmann-like Domain"/>
    <property type="match status" value="1"/>
</dbReference>
<reference evidence="8 9" key="1">
    <citation type="journal article" date="2017" name="PLoS Biol.">
        <title>The sea cucumber genome provides insights into morphological evolution and visceral regeneration.</title>
        <authorList>
            <person name="Zhang X."/>
            <person name="Sun L."/>
            <person name="Yuan J."/>
            <person name="Sun Y."/>
            <person name="Gao Y."/>
            <person name="Zhang L."/>
            <person name="Li S."/>
            <person name="Dai H."/>
            <person name="Hamel J.F."/>
            <person name="Liu C."/>
            <person name="Yu Y."/>
            <person name="Liu S."/>
            <person name="Lin W."/>
            <person name="Guo K."/>
            <person name="Jin S."/>
            <person name="Xu P."/>
            <person name="Storey K.B."/>
            <person name="Huan P."/>
            <person name="Zhang T."/>
            <person name="Zhou Y."/>
            <person name="Zhang J."/>
            <person name="Lin C."/>
            <person name="Li X."/>
            <person name="Xing L."/>
            <person name="Huo D."/>
            <person name="Sun M."/>
            <person name="Wang L."/>
            <person name="Mercier A."/>
            <person name="Li F."/>
            <person name="Yang H."/>
            <person name="Xiang J."/>
        </authorList>
    </citation>
    <scope>NUCLEOTIDE SEQUENCE [LARGE SCALE GENOMIC DNA]</scope>
    <source>
        <strain evidence="8">Shaxun</strain>
        <tissue evidence="8">Muscle</tissue>
    </source>
</reference>
<dbReference type="InterPro" id="IPR036291">
    <property type="entry name" value="NAD(P)-bd_dom_sf"/>
</dbReference>
<feature type="domain" description="ATP-citrate synthase citrate-binding" evidence="7">
    <location>
        <begin position="145"/>
        <end position="316"/>
    </location>
</feature>
<dbReference type="PANTHER" id="PTHR23118:SF42">
    <property type="entry name" value="ATP-CITRATE SYNTHASE"/>
    <property type="match status" value="1"/>
</dbReference>
<protein>
    <recommendedName>
        <fullName evidence="2">ATP citrate synthase</fullName>
        <ecNumber evidence="2">2.3.3.8</ecNumber>
    </recommendedName>
</protein>
<evidence type="ECO:0000313" key="9">
    <source>
        <dbReference type="Proteomes" id="UP000230750"/>
    </source>
</evidence>
<keyword evidence="5" id="KW-0443">Lipid metabolism</keyword>
<dbReference type="InterPro" id="IPR016102">
    <property type="entry name" value="Succinyl-CoA_synth-like"/>
</dbReference>
<dbReference type="Proteomes" id="UP000230750">
    <property type="component" value="Unassembled WGS sequence"/>
</dbReference>
<name>A0A2G8KZQ4_STIJA</name>
<dbReference type="Gene3D" id="3.40.50.261">
    <property type="entry name" value="Succinyl-CoA synthetase domains"/>
    <property type="match status" value="2"/>
</dbReference>
<dbReference type="GO" id="GO:0006085">
    <property type="term" value="P:acetyl-CoA biosynthetic process"/>
    <property type="evidence" value="ECO:0007669"/>
    <property type="project" value="TreeGrafter"/>
</dbReference>
<dbReference type="GO" id="GO:0006633">
    <property type="term" value="P:fatty acid biosynthetic process"/>
    <property type="evidence" value="ECO:0007669"/>
    <property type="project" value="TreeGrafter"/>
</dbReference>
<dbReference type="InterPro" id="IPR032263">
    <property type="entry name" value="Citrate-bd"/>
</dbReference>
<evidence type="ECO:0000256" key="5">
    <source>
        <dbReference type="ARBA" id="ARBA00023098"/>
    </source>
</evidence>
<dbReference type="InterPro" id="IPR002020">
    <property type="entry name" value="Citrate_synthase"/>
</dbReference>
<dbReference type="AlphaFoldDB" id="A0A2G8KZQ4"/>
<dbReference type="GO" id="GO:0005829">
    <property type="term" value="C:cytosol"/>
    <property type="evidence" value="ECO:0007669"/>
    <property type="project" value="TreeGrafter"/>
</dbReference>
<dbReference type="EMBL" id="MRZV01000289">
    <property type="protein sequence ID" value="PIK53390.1"/>
    <property type="molecule type" value="Genomic_DNA"/>
</dbReference>
<evidence type="ECO:0000313" key="8">
    <source>
        <dbReference type="EMBL" id="PIK53390.1"/>
    </source>
</evidence>
<accession>A0A2G8KZQ4</accession>
<evidence type="ECO:0000256" key="1">
    <source>
        <dbReference type="ARBA" id="ARBA00004496"/>
    </source>
</evidence>
<organism evidence="8 9">
    <name type="scientific">Stichopus japonicus</name>
    <name type="common">Sea cucumber</name>
    <dbReference type="NCBI Taxonomy" id="307972"/>
    <lineage>
        <taxon>Eukaryota</taxon>
        <taxon>Metazoa</taxon>
        <taxon>Echinodermata</taxon>
        <taxon>Eleutherozoa</taxon>
        <taxon>Echinozoa</taxon>
        <taxon>Holothuroidea</taxon>
        <taxon>Aspidochirotacea</taxon>
        <taxon>Aspidochirotida</taxon>
        <taxon>Stichopodidae</taxon>
        <taxon>Apostichopus</taxon>
    </lineage>
</organism>